<dbReference type="SMART" id="SM00388">
    <property type="entry name" value="HisKA"/>
    <property type="match status" value="1"/>
</dbReference>
<dbReference type="InterPro" id="IPR003594">
    <property type="entry name" value="HATPase_dom"/>
</dbReference>
<dbReference type="Gene3D" id="3.30.450.20">
    <property type="entry name" value="PAS domain"/>
    <property type="match status" value="2"/>
</dbReference>
<dbReference type="GO" id="GO:0006355">
    <property type="term" value="P:regulation of DNA-templated transcription"/>
    <property type="evidence" value="ECO:0007669"/>
    <property type="project" value="InterPro"/>
</dbReference>
<evidence type="ECO:0000259" key="11">
    <source>
        <dbReference type="PROSITE" id="PS50112"/>
    </source>
</evidence>
<evidence type="ECO:0000259" key="10">
    <source>
        <dbReference type="PROSITE" id="PS50109"/>
    </source>
</evidence>
<keyword evidence="5" id="KW-0547">Nucleotide-binding</keyword>
<keyword evidence="7" id="KW-0067">ATP-binding</keyword>
<dbReference type="NCBIfam" id="TIGR00229">
    <property type="entry name" value="sensory_box"/>
    <property type="match status" value="2"/>
</dbReference>
<proteinExistence type="predicted"/>
<dbReference type="PANTHER" id="PTHR43065:SF42">
    <property type="entry name" value="TWO-COMPONENT SENSOR PPRA"/>
    <property type="match status" value="1"/>
</dbReference>
<dbReference type="InterPro" id="IPR004358">
    <property type="entry name" value="Sig_transdc_His_kin-like_C"/>
</dbReference>
<evidence type="ECO:0000256" key="5">
    <source>
        <dbReference type="ARBA" id="ARBA00022741"/>
    </source>
</evidence>
<dbReference type="AlphaFoldDB" id="A0A2Z6AWP0"/>
<dbReference type="InterPro" id="IPR005467">
    <property type="entry name" value="His_kinase_dom"/>
</dbReference>
<dbReference type="InterPro" id="IPR013656">
    <property type="entry name" value="PAS_4"/>
</dbReference>
<dbReference type="GO" id="GO:0000155">
    <property type="term" value="F:phosphorelay sensor kinase activity"/>
    <property type="evidence" value="ECO:0007669"/>
    <property type="project" value="InterPro"/>
</dbReference>
<name>A0A2Z6AWP0_9BACT</name>
<sequence>MLLSRQQAITLHHEYMDTKRIFTPSYQKLLSDYLSLKFKHMRYDLVIASDNNAFDFIRAKRDELFPNTPVVFCGINYLRSEDLDGFPLYTGIREDADLEGSIKLIRKIHPNVRRIVMITDRTTTGQLMRAEAERVTANRYPDMDFVIWDSLNIRELLSAIKELKKGDILLLTLFFRDSTGQFFEYDEAPRLISAVSSVPVYGTWDFTLGHGIVGGNMTTSKAQGKTAAQLALRILSGEPMENMPVVTTPPAIPMFDFEIMSRFKIKTSDLPEGSVVINRPVSIYEQHKARIIGLAILLIFMMGIIIALLIAVSRGKRIQGELEKSEAGLRQIIDTIPHAISARDAEGRFLLVNKAVAKRLGTTVDELTGKLLMDIHPVPAQAQKTLESDRLVITKGQSLFIPEEARKLKDRTIWTQTTKLPYVASRTGEHAVLCVSMDITDRKLAEDYLQHSQRFIQDLIDSQPSLVVGVDPACKVLHWNRQAEMETGIAADKAQGMDLFDVLPILNISREDITKAIVEQKNYQGSKIPFQSDKQIRYEDITVSPLLTDGRGGAVIRIDDVTERVRIEEIMIQTEKMMTVGGMAAGMAHELNNPLGAILQGIQNVERRISPQLQANLKAAAENNITLEGISAYLKARRIDQMLEGIRESAIRASTIIRNMLDFSRKSESQLAPMDINALIDTVLNLAASDYDLKKLYDFKKIEIVKDYSKNLPQVPVTTTEVEQVLLNLLKNAAQAIAGWTDMPHLPCITLRTREERDFVRIEVQDNGPGLDPEVRKRVFEPFFTTKAPGVGTGLGLSVSYFIITQNHMGTFTVRSRPGQGAIFFIRLPKDRPSS</sequence>
<dbReference type="PROSITE" id="PS50109">
    <property type="entry name" value="HIS_KIN"/>
    <property type="match status" value="1"/>
</dbReference>
<dbReference type="InterPro" id="IPR035965">
    <property type="entry name" value="PAS-like_dom_sf"/>
</dbReference>
<keyword evidence="4" id="KW-0808">Transferase</keyword>
<dbReference type="SUPFAM" id="SSF55785">
    <property type="entry name" value="PYP-like sensor domain (PAS domain)"/>
    <property type="match status" value="2"/>
</dbReference>
<evidence type="ECO:0000256" key="9">
    <source>
        <dbReference type="SAM" id="Phobius"/>
    </source>
</evidence>
<dbReference type="Gene3D" id="1.10.287.130">
    <property type="match status" value="1"/>
</dbReference>
<dbReference type="Pfam" id="PF00512">
    <property type="entry name" value="HisKA"/>
    <property type="match status" value="1"/>
</dbReference>
<dbReference type="SMART" id="SM00387">
    <property type="entry name" value="HATPase_c"/>
    <property type="match status" value="1"/>
</dbReference>
<dbReference type="EMBL" id="AP017378">
    <property type="protein sequence ID" value="BBD07641.1"/>
    <property type="molecule type" value="Genomic_DNA"/>
</dbReference>
<dbReference type="PRINTS" id="PR00344">
    <property type="entry name" value="BCTRLSENSOR"/>
</dbReference>
<dbReference type="PROSITE" id="PS50112">
    <property type="entry name" value="PAS"/>
    <property type="match status" value="1"/>
</dbReference>
<protein>
    <recommendedName>
        <fullName evidence="2">histidine kinase</fullName>
        <ecNumber evidence="2">2.7.13.3</ecNumber>
    </recommendedName>
</protein>
<dbReference type="SUPFAM" id="SSF47384">
    <property type="entry name" value="Homodimeric domain of signal transducing histidine kinase"/>
    <property type="match status" value="1"/>
</dbReference>
<keyword evidence="9" id="KW-1133">Transmembrane helix</keyword>
<feature type="transmembrane region" description="Helical" evidence="9">
    <location>
        <begin position="291"/>
        <end position="312"/>
    </location>
</feature>
<feature type="domain" description="Histidine kinase" evidence="10">
    <location>
        <begin position="586"/>
        <end position="832"/>
    </location>
</feature>
<evidence type="ECO:0000256" key="6">
    <source>
        <dbReference type="ARBA" id="ARBA00022777"/>
    </source>
</evidence>
<evidence type="ECO:0000256" key="1">
    <source>
        <dbReference type="ARBA" id="ARBA00000085"/>
    </source>
</evidence>
<evidence type="ECO:0000256" key="3">
    <source>
        <dbReference type="ARBA" id="ARBA00022553"/>
    </source>
</evidence>
<dbReference type="CDD" id="cd00130">
    <property type="entry name" value="PAS"/>
    <property type="match status" value="1"/>
</dbReference>
<evidence type="ECO:0000256" key="4">
    <source>
        <dbReference type="ARBA" id="ARBA00022679"/>
    </source>
</evidence>
<evidence type="ECO:0000313" key="13">
    <source>
        <dbReference type="Proteomes" id="UP000269883"/>
    </source>
</evidence>
<dbReference type="InterPro" id="IPR036097">
    <property type="entry name" value="HisK_dim/P_sf"/>
</dbReference>
<dbReference type="KEGG" id="dfl:DFE_0915"/>
<gene>
    <name evidence="12" type="ORF">DFE_0915</name>
</gene>
<dbReference type="InterPro" id="IPR036890">
    <property type="entry name" value="HATPase_C_sf"/>
</dbReference>
<organism evidence="12 13">
    <name type="scientific">Desulfovibrio ferrophilus</name>
    <dbReference type="NCBI Taxonomy" id="241368"/>
    <lineage>
        <taxon>Bacteria</taxon>
        <taxon>Pseudomonadati</taxon>
        <taxon>Thermodesulfobacteriota</taxon>
        <taxon>Desulfovibrionia</taxon>
        <taxon>Desulfovibrionales</taxon>
        <taxon>Desulfovibrionaceae</taxon>
        <taxon>Desulfovibrio</taxon>
    </lineage>
</organism>
<dbReference type="Proteomes" id="UP000269883">
    <property type="component" value="Chromosome"/>
</dbReference>
<keyword evidence="3" id="KW-0597">Phosphoprotein</keyword>
<dbReference type="Pfam" id="PF02518">
    <property type="entry name" value="HATPase_c"/>
    <property type="match status" value="1"/>
</dbReference>
<evidence type="ECO:0000256" key="7">
    <source>
        <dbReference type="ARBA" id="ARBA00022840"/>
    </source>
</evidence>
<dbReference type="PANTHER" id="PTHR43065">
    <property type="entry name" value="SENSOR HISTIDINE KINASE"/>
    <property type="match status" value="1"/>
</dbReference>
<dbReference type="SMART" id="SM00091">
    <property type="entry name" value="PAS"/>
    <property type="match status" value="2"/>
</dbReference>
<keyword evidence="9" id="KW-0812">Transmembrane</keyword>
<keyword evidence="6 12" id="KW-0418">Kinase</keyword>
<dbReference type="InterPro" id="IPR000014">
    <property type="entry name" value="PAS"/>
</dbReference>
<dbReference type="CDD" id="cd00082">
    <property type="entry name" value="HisKA"/>
    <property type="match status" value="1"/>
</dbReference>
<dbReference type="GO" id="GO:0005524">
    <property type="term" value="F:ATP binding"/>
    <property type="evidence" value="ECO:0007669"/>
    <property type="project" value="UniProtKB-KW"/>
</dbReference>
<accession>A0A2Z6AWP0</accession>
<feature type="domain" description="PAS" evidence="11">
    <location>
        <begin position="325"/>
        <end position="370"/>
    </location>
</feature>
<dbReference type="RefSeq" id="WP_172961636.1">
    <property type="nucleotide sequence ID" value="NZ_AP017378.1"/>
</dbReference>
<dbReference type="Pfam" id="PF04392">
    <property type="entry name" value="ABC_sub_bind"/>
    <property type="match status" value="1"/>
</dbReference>
<evidence type="ECO:0000256" key="2">
    <source>
        <dbReference type="ARBA" id="ARBA00012438"/>
    </source>
</evidence>
<dbReference type="SUPFAM" id="SSF55874">
    <property type="entry name" value="ATPase domain of HSP90 chaperone/DNA topoisomerase II/histidine kinase"/>
    <property type="match status" value="1"/>
</dbReference>
<dbReference type="InterPro" id="IPR013767">
    <property type="entry name" value="PAS_fold"/>
</dbReference>
<reference evidence="12 13" key="1">
    <citation type="journal article" date="2018" name="Sci. Adv.">
        <title>Multi-heme cytochromes provide a pathway for survival in energy-limited environments.</title>
        <authorList>
            <person name="Deng X."/>
            <person name="Dohmae N."/>
            <person name="Nealson K.H."/>
            <person name="Hashimoto K."/>
            <person name="Okamoto A."/>
        </authorList>
    </citation>
    <scope>NUCLEOTIDE SEQUENCE [LARGE SCALE GENOMIC DNA]</scope>
    <source>
        <strain evidence="12 13">IS5</strain>
    </source>
</reference>
<dbReference type="Pfam" id="PF08448">
    <property type="entry name" value="PAS_4"/>
    <property type="match status" value="1"/>
</dbReference>
<dbReference type="Pfam" id="PF00989">
    <property type="entry name" value="PAS"/>
    <property type="match status" value="1"/>
</dbReference>
<comment type="catalytic activity">
    <reaction evidence="1">
        <text>ATP + protein L-histidine = ADP + protein N-phospho-L-histidine.</text>
        <dbReference type="EC" id="2.7.13.3"/>
    </reaction>
</comment>
<keyword evidence="13" id="KW-1185">Reference proteome</keyword>
<keyword evidence="8" id="KW-0902">Two-component regulatory system</keyword>
<dbReference type="EC" id="2.7.13.3" evidence="2"/>
<dbReference type="InterPro" id="IPR003661">
    <property type="entry name" value="HisK_dim/P_dom"/>
</dbReference>
<dbReference type="Gene3D" id="3.30.565.10">
    <property type="entry name" value="Histidine kinase-like ATPase, C-terminal domain"/>
    <property type="match status" value="1"/>
</dbReference>
<keyword evidence="9" id="KW-0472">Membrane</keyword>
<evidence type="ECO:0000256" key="8">
    <source>
        <dbReference type="ARBA" id="ARBA00023012"/>
    </source>
</evidence>
<evidence type="ECO:0000313" key="12">
    <source>
        <dbReference type="EMBL" id="BBD07641.1"/>
    </source>
</evidence>
<dbReference type="InterPro" id="IPR007487">
    <property type="entry name" value="ABC_transpt-TYRBP-like"/>
</dbReference>